<proteinExistence type="inferred from homology"/>
<comment type="similarity">
    <text evidence="1">Belongs to the metallo-dependent hydrolases superfamily. ATZ/TRZ family.</text>
</comment>
<name>A0A4Y8RKD2_9HYPH</name>
<gene>
    <name evidence="4" type="ORF">E3C22_12360</name>
</gene>
<protein>
    <submittedName>
        <fullName evidence="4">Amidohydrolase</fullName>
    </submittedName>
</protein>
<evidence type="ECO:0000256" key="2">
    <source>
        <dbReference type="ARBA" id="ARBA00022801"/>
    </source>
</evidence>
<dbReference type="CDD" id="cd01298">
    <property type="entry name" value="ATZ_TRZ_like"/>
    <property type="match status" value="1"/>
</dbReference>
<comment type="caution">
    <text evidence="4">The sequence shown here is derived from an EMBL/GenBank/DDBJ whole genome shotgun (WGS) entry which is preliminary data.</text>
</comment>
<dbReference type="InterPro" id="IPR032466">
    <property type="entry name" value="Metal_Hydrolase"/>
</dbReference>
<dbReference type="InterPro" id="IPR050287">
    <property type="entry name" value="MTA/SAH_deaminase"/>
</dbReference>
<dbReference type="Proteomes" id="UP000298179">
    <property type="component" value="Unassembled WGS sequence"/>
</dbReference>
<sequence length="463" mass="48808">MTSFLVTGAVGILTGLPGEAARAAGDIRVEAGTITELGDLAARPGERIVDASGCVVTPGLVNTHHHLFQSVLKAVPAGMNEPLAPWLRLVPYSYWHLIDDEALRVAARIGLAELMLSGATTVADHHYFYSDRFDYDPSAVLFEEAERLGIRFALLRGGATKARRFDGTDMVPLPTESFSAMTAAVERDVARFHDPAPGAMRRVVFAPTTPTYSLHPHELVEAARFARSLGIRLHSHLSEDTGYAAFTLAEYGARPVEWLAGHEWLGDDVWFAHLVDLSEREIALLAETGTGMAHCPQANARLGSGIAPAPELAARGGAVSLAVDGAAANEAADMASALFAAFSLHRAAKGAKAVRTEEIMRWATAGGAQVLGLPAIGTIAVGKQADLALFDMSNPRYLGQHDAVLGPVISGGQAQIRASFVAGKEIVVDGRIPGLDLGELGAAATRVVARIKQRAKKGGALAA</sequence>
<dbReference type="GO" id="GO:0016810">
    <property type="term" value="F:hydrolase activity, acting on carbon-nitrogen (but not peptide) bonds"/>
    <property type="evidence" value="ECO:0007669"/>
    <property type="project" value="InterPro"/>
</dbReference>
<dbReference type="AlphaFoldDB" id="A0A4Y8RKD2"/>
<feature type="domain" description="Amidohydrolase-related" evidence="3">
    <location>
        <begin position="55"/>
        <end position="406"/>
    </location>
</feature>
<dbReference type="Gene3D" id="2.30.40.10">
    <property type="entry name" value="Urease, subunit C, domain 1"/>
    <property type="match status" value="1"/>
</dbReference>
<accession>A0A4Y8RKD2</accession>
<organism evidence="4 5">
    <name type="scientific">Jiella endophytica</name>
    <dbReference type="NCBI Taxonomy" id="2558362"/>
    <lineage>
        <taxon>Bacteria</taxon>
        <taxon>Pseudomonadati</taxon>
        <taxon>Pseudomonadota</taxon>
        <taxon>Alphaproteobacteria</taxon>
        <taxon>Hyphomicrobiales</taxon>
        <taxon>Aurantimonadaceae</taxon>
        <taxon>Jiella</taxon>
    </lineage>
</organism>
<reference evidence="4 5" key="1">
    <citation type="submission" date="2019-03" db="EMBL/GenBank/DDBJ databases">
        <title>Jiella endophytica sp. nov., a novel endophytic bacterium isolated from root of Ficus microcarpa Linn. f.</title>
        <authorList>
            <person name="Tuo L."/>
        </authorList>
    </citation>
    <scope>NUCLEOTIDE SEQUENCE [LARGE SCALE GENOMIC DNA]</scope>
    <source>
        <strain evidence="4 5">CBS5Q-3</strain>
    </source>
</reference>
<keyword evidence="5" id="KW-1185">Reference proteome</keyword>
<dbReference type="InterPro" id="IPR011059">
    <property type="entry name" value="Metal-dep_hydrolase_composite"/>
</dbReference>
<dbReference type="NCBIfam" id="NF009059">
    <property type="entry name" value="PRK12393.1"/>
    <property type="match status" value="1"/>
</dbReference>
<dbReference type="SUPFAM" id="SSF51556">
    <property type="entry name" value="Metallo-dependent hydrolases"/>
    <property type="match status" value="1"/>
</dbReference>
<evidence type="ECO:0000259" key="3">
    <source>
        <dbReference type="Pfam" id="PF01979"/>
    </source>
</evidence>
<dbReference type="EMBL" id="SOZD01000003">
    <property type="protein sequence ID" value="TFF23217.1"/>
    <property type="molecule type" value="Genomic_DNA"/>
</dbReference>
<dbReference type="RefSeq" id="WP_134762322.1">
    <property type="nucleotide sequence ID" value="NZ_SOZD01000003.1"/>
</dbReference>
<dbReference type="Gene3D" id="3.20.20.140">
    <property type="entry name" value="Metal-dependent hydrolases"/>
    <property type="match status" value="1"/>
</dbReference>
<keyword evidence="2 4" id="KW-0378">Hydrolase</keyword>
<evidence type="ECO:0000256" key="1">
    <source>
        <dbReference type="ARBA" id="ARBA00006745"/>
    </source>
</evidence>
<dbReference type="OrthoDB" id="9796020at2"/>
<evidence type="ECO:0000313" key="4">
    <source>
        <dbReference type="EMBL" id="TFF23217.1"/>
    </source>
</evidence>
<dbReference type="PANTHER" id="PTHR43794">
    <property type="entry name" value="AMINOHYDROLASE SSNA-RELATED"/>
    <property type="match status" value="1"/>
</dbReference>
<dbReference type="Pfam" id="PF01979">
    <property type="entry name" value="Amidohydro_1"/>
    <property type="match status" value="1"/>
</dbReference>
<dbReference type="SUPFAM" id="SSF51338">
    <property type="entry name" value="Composite domain of metallo-dependent hydrolases"/>
    <property type="match status" value="2"/>
</dbReference>
<dbReference type="InterPro" id="IPR006680">
    <property type="entry name" value="Amidohydro-rel"/>
</dbReference>
<evidence type="ECO:0000313" key="5">
    <source>
        <dbReference type="Proteomes" id="UP000298179"/>
    </source>
</evidence>
<dbReference type="PANTHER" id="PTHR43794:SF11">
    <property type="entry name" value="AMIDOHYDROLASE-RELATED DOMAIN-CONTAINING PROTEIN"/>
    <property type="match status" value="1"/>
</dbReference>